<reference evidence="7" key="1">
    <citation type="submission" date="2007-03" db="EMBL/GenBank/DDBJ databases">
        <title>Annotation of Culex pipiens quinquefasciatus.</title>
        <authorList>
            <consortium name="The Broad Institute Genome Sequencing Platform"/>
            <person name="Atkinson P.W."/>
            <person name="Hemingway J."/>
            <person name="Christensen B.M."/>
            <person name="Higgs S."/>
            <person name="Kodira C."/>
            <person name="Hannick L."/>
            <person name="Megy K."/>
            <person name="O'Leary S."/>
            <person name="Pearson M."/>
            <person name="Haas B.J."/>
            <person name="Mauceli E."/>
            <person name="Wortman J.R."/>
            <person name="Lee N.H."/>
            <person name="Guigo R."/>
            <person name="Stanke M."/>
            <person name="Alvarado L."/>
            <person name="Amedeo P."/>
            <person name="Antoine C.H."/>
            <person name="Arensburger P."/>
            <person name="Bidwell S.L."/>
            <person name="Crawford M."/>
            <person name="Camaro F."/>
            <person name="Devon K."/>
            <person name="Engels R."/>
            <person name="Hammond M."/>
            <person name="Howarth C."/>
            <person name="Koehrsen M."/>
            <person name="Lawson D."/>
            <person name="Montgomery P."/>
            <person name="Nene V."/>
            <person name="Nusbaum C."/>
            <person name="Puiu D."/>
            <person name="Romero-Severson J."/>
            <person name="Severson D.W."/>
            <person name="Shumway M."/>
            <person name="Sisk P."/>
            <person name="Stolte C."/>
            <person name="Zeng Q."/>
            <person name="Eisenstadt E."/>
            <person name="Fraser-Liggett C."/>
            <person name="Strausberg R."/>
            <person name="Galagan J."/>
            <person name="Birren B."/>
            <person name="Collins F.H."/>
        </authorList>
    </citation>
    <scope>NUCLEOTIDE SEQUENCE [LARGE SCALE GENOMIC DNA]</scope>
    <source>
        <strain evidence="7">JHB</strain>
    </source>
</reference>
<feature type="domain" description="Glucose-methanol-choline oxidoreductase N-terminal" evidence="6">
    <location>
        <begin position="134"/>
        <end position="157"/>
    </location>
</feature>
<evidence type="ECO:0000313" key="9">
    <source>
        <dbReference type="Proteomes" id="UP000002320"/>
    </source>
</evidence>
<dbReference type="Proteomes" id="UP000002320">
    <property type="component" value="Unassembled WGS sequence"/>
</dbReference>
<keyword evidence="4" id="KW-0285">Flavoprotein</keyword>
<name>B0XDG4_CULQU</name>
<dbReference type="SUPFAM" id="SSF51905">
    <property type="entry name" value="FAD/NAD(P)-binding domain"/>
    <property type="match status" value="1"/>
</dbReference>
<feature type="chain" id="PRO_5011409287" evidence="5">
    <location>
        <begin position="25"/>
        <end position="619"/>
    </location>
</feature>
<keyword evidence="5" id="KW-0732">Signal</keyword>
<dbReference type="Pfam" id="PF05199">
    <property type="entry name" value="GMC_oxred_C"/>
    <property type="match status" value="1"/>
</dbReference>
<dbReference type="GO" id="GO:0016614">
    <property type="term" value="F:oxidoreductase activity, acting on CH-OH group of donors"/>
    <property type="evidence" value="ECO:0007669"/>
    <property type="project" value="InterPro"/>
</dbReference>
<dbReference type="InterPro" id="IPR012132">
    <property type="entry name" value="GMC_OxRdtase"/>
</dbReference>
<comment type="cofactor">
    <cofactor evidence="3">
        <name>FAD</name>
        <dbReference type="ChEBI" id="CHEBI:57692"/>
    </cofactor>
</comment>
<dbReference type="VEuPathDB" id="VectorBase:CQUJHB006345"/>
<protein>
    <submittedName>
        <fullName evidence="7 8">Glucose dehydrogenase</fullName>
    </submittedName>
</protein>
<evidence type="ECO:0000256" key="3">
    <source>
        <dbReference type="PIRSR" id="PIRSR000137-2"/>
    </source>
</evidence>
<dbReference type="Gene3D" id="3.50.50.60">
    <property type="entry name" value="FAD/NAD(P)-binding domain"/>
    <property type="match status" value="1"/>
</dbReference>
<dbReference type="EMBL" id="DS232756">
    <property type="protein sequence ID" value="EDS45442.1"/>
    <property type="molecule type" value="Genomic_DNA"/>
</dbReference>
<evidence type="ECO:0000256" key="4">
    <source>
        <dbReference type="RuleBase" id="RU003968"/>
    </source>
</evidence>
<dbReference type="STRING" id="7176.B0XDG4"/>
<dbReference type="InterPro" id="IPR007867">
    <property type="entry name" value="GMC_OxRtase_C"/>
</dbReference>
<dbReference type="GO" id="GO:0050660">
    <property type="term" value="F:flavin adenine dinucleotide binding"/>
    <property type="evidence" value="ECO:0007669"/>
    <property type="project" value="InterPro"/>
</dbReference>
<dbReference type="HOGENOM" id="CLU_002865_7_0_1"/>
<keyword evidence="9" id="KW-1185">Reference proteome</keyword>
<dbReference type="PIRSF" id="PIRSF000137">
    <property type="entry name" value="Alcohol_oxidase"/>
    <property type="match status" value="1"/>
</dbReference>
<feature type="active site" description="Proton donor" evidence="2">
    <location>
        <position position="550"/>
    </location>
</feature>
<dbReference type="Gene3D" id="3.30.560.10">
    <property type="entry name" value="Glucose Oxidase, domain 3"/>
    <property type="match status" value="1"/>
</dbReference>
<dbReference type="InterPro" id="IPR000172">
    <property type="entry name" value="GMC_OxRdtase_N"/>
</dbReference>
<evidence type="ECO:0000256" key="5">
    <source>
        <dbReference type="SAM" id="SignalP"/>
    </source>
</evidence>
<dbReference type="PROSITE" id="PS00623">
    <property type="entry name" value="GMC_OXRED_1"/>
    <property type="match status" value="1"/>
</dbReference>
<evidence type="ECO:0000256" key="1">
    <source>
        <dbReference type="ARBA" id="ARBA00010790"/>
    </source>
</evidence>
<gene>
    <name evidence="8" type="primary">6051210</name>
    <name evidence="7" type="ORF">CpipJ_CPIJ017487</name>
</gene>
<keyword evidence="3 4" id="KW-0274">FAD</keyword>
<dbReference type="eggNOG" id="KOG1238">
    <property type="taxonomic scope" value="Eukaryota"/>
</dbReference>
<dbReference type="InParanoid" id="B0XDG4"/>
<evidence type="ECO:0000313" key="8">
    <source>
        <dbReference type="EnsemblMetazoa" id="CPIJ017487-PA"/>
    </source>
</evidence>
<dbReference type="PANTHER" id="PTHR11552:SF208">
    <property type="entry name" value="RE36204P-RELATED"/>
    <property type="match status" value="1"/>
</dbReference>
<feature type="active site" description="Proton acceptor" evidence="2">
    <location>
        <position position="594"/>
    </location>
</feature>
<dbReference type="SUPFAM" id="SSF54373">
    <property type="entry name" value="FAD-linked reductases, C-terminal domain"/>
    <property type="match status" value="1"/>
</dbReference>
<dbReference type="Pfam" id="PF00732">
    <property type="entry name" value="GMC_oxred_N"/>
    <property type="match status" value="1"/>
</dbReference>
<dbReference type="KEGG" id="cqu:CpipJ_CPIJ017487"/>
<proteinExistence type="inferred from homology"/>
<comment type="similarity">
    <text evidence="1 4">Belongs to the GMC oxidoreductase family.</text>
</comment>
<accession>B0XDG4</accession>
<evidence type="ECO:0000259" key="6">
    <source>
        <dbReference type="PROSITE" id="PS00623"/>
    </source>
</evidence>
<reference evidence="8" key="2">
    <citation type="submission" date="2021-02" db="UniProtKB">
        <authorList>
            <consortium name="EnsemblMetazoa"/>
        </authorList>
    </citation>
    <scope>IDENTIFICATION</scope>
    <source>
        <strain evidence="8">JHB</strain>
    </source>
</reference>
<dbReference type="EnsemblMetazoa" id="CPIJ017487-RA">
    <property type="protein sequence ID" value="CPIJ017487-PA"/>
    <property type="gene ID" value="CPIJ017487"/>
</dbReference>
<dbReference type="OMA" id="IRENCRQ"/>
<dbReference type="VEuPathDB" id="VectorBase:CPIJ017487"/>
<dbReference type="InterPro" id="IPR036188">
    <property type="entry name" value="FAD/NAD-bd_sf"/>
</dbReference>
<feature type="binding site" evidence="3">
    <location>
        <position position="273"/>
    </location>
    <ligand>
        <name>FAD</name>
        <dbReference type="ChEBI" id="CHEBI:57692"/>
    </ligand>
</feature>
<dbReference type="OrthoDB" id="269227at2759"/>
<dbReference type="AlphaFoldDB" id="B0XDG4"/>
<organism>
    <name type="scientific">Culex quinquefasciatus</name>
    <name type="common">Southern house mosquito</name>
    <name type="synonym">Culex pungens</name>
    <dbReference type="NCBI Taxonomy" id="7176"/>
    <lineage>
        <taxon>Eukaryota</taxon>
        <taxon>Metazoa</taxon>
        <taxon>Ecdysozoa</taxon>
        <taxon>Arthropoda</taxon>
        <taxon>Hexapoda</taxon>
        <taxon>Insecta</taxon>
        <taxon>Pterygota</taxon>
        <taxon>Neoptera</taxon>
        <taxon>Endopterygota</taxon>
        <taxon>Diptera</taxon>
        <taxon>Nematocera</taxon>
        <taxon>Culicoidea</taxon>
        <taxon>Culicidae</taxon>
        <taxon>Culicinae</taxon>
        <taxon>Culicini</taxon>
        <taxon>Culex</taxon>
        <taxon>Culex</taxon>
    </lineage>
</organism>
<sequence length="619" mass="69627">MSRVTKAVVSVVLVTLWSVTGISAEESALGNLIDFSRVLGLYYGDPEPELLEAYDYIVVGAGPAGSVVANRLTEDPEVTVLLLEIGKAEIPLIQQVPGLFVTQALTDYNFGYLTERQRKACLGLVDQRCAWHQGRGLGGSTIINDMLYTRGNRRDFDYWNVTGNPGWSYEEVLPYFLKSEDAKIKDFGNNGFHNKGGFLPIEDAAYRSPLVKALIKSSEKVGLPYVDYNGYEQTGSSYAQFTLRKGRRMSAGAAFLQPISERKNLHILTRAWVSKVLFEGNSAEGVTYMRNKKTYHTKAKREVILSGGTFGSAKLLMLSGIGPQDHLRELGIKVVRNLPVGETLYDHPAVLGPVFTASNLNDGNENSNSFLSLPNLMQYLQGQGPMSSALAEGFAFFRSPFALYPDPNWPDVELLQLFINPGDDATPAAMKYFRINNETMEQYFKPLYHKRAFMFLSVLLHSTTKGSLRLKSTNPFDHPEFRYQYFDDDRDLEALVYAMKTAVKITSQKPFRDLGVKLYQNKLPGCKHLTFNSHEYWRCHAMTLTYVGYHFVGTCKMGPRTDRTAVVDHRLRVHGLRKLRVADVGIIPEAPSGHTQAYAYMIGEKAADMIKQDNYQRWR</sequence>
<feature type="signal peptide" evidence="5">
    <location>
        <begin position="1"/>
        <end position="24"/>
    </location>
</feature>
<evidence type="ECO:0000313" key="7">
    <source>
        <dbReference type="EMBL" id="EDS45442.1"/>
    </source>
</evidence>
<dbReference type="PANTHER" id="PTHR11552">
    <property type="entry name" value="GLUCOSE-METHANOL-CHOLINE GMC OXIDOREDUCTASE"/>
    <property type="match status" value="1"/>
</dbReference>
<evidence type="ECO:0000256" key="2">
    <source>
        <dbReference type="PIRSR" id="PIRSR000137-1"/>
    </source>
</evidence>